<gene>
    <name evidence="2" type="ORF">OsJ_17851</name>
</gene>
<keyword evidence="1" id="KW-0472">Membrane</keyword>
<keyword evidence="1" id="KW-1133">Transmembrane helix</keyword>
<accession>A0A8J8XVX6</accession>
<reference evidence="2" key="2">
    <citation type="submission" date="2008-12" db="EMBL/GenBank/DDBJ databases">
        <title>Improved gene annotation of the rice (Oryza sativa) genomes.</title>
        <authorList>
            <person name="Wang J."/>
            <person name="Li R."/>
            <person name="Fan W."/>
            <person name="Huang Q."/>
            <person name="Zhang J."/>
            <person name="Zhou Y."/>
            <person name="Hu Y."/>
            <person name="Zi S."/>
            <person name="Li J."/>
            <person name="Ni P."/>
            <person name="Zheng H."/>
            <person name="Zhang Y."/>
            <person name="Zhao M."/>
            <person name="Hao Q."/>
            <person name="McDermott J."/>
            <person name="Samudrala R."/>
            <person name="Kristiansen K."/>
            <person name="Wong G.K.-S."/>
        </authorList>
    </citation>
    <scope>NUCLEOTIDE SEQUENCE</scope>
</reference>
<organism evidence="2">
    <name type="scientific">Oryza sativa subsp. japonica</name>
    <name type="common">Rice</name>
    <dbReference type="NCBI Taxonomy" id="39947"/>
    <lineage>
        <taxon>Eukaryota</taxon>
        <taxon>Viridiplantae</taxon>
        <taxon>Streptophyta</taxon>
        <taxon>Embryophyta</taxon>
        <taxon>Tracheophyta</taxon>
        <taxon>Spermatophyta</taxon>
        <taxon>Magnoliopsida</taxon>
        <taxon>Liliopsida</taxon>
        <taxon>Poales</taxon>
        <taxon>Poaceae</taxon>
        <taxon>BOP clade</taxon>
        <taxon>Oryzoideae</taxon>
        <taxon>Oryzeae</taxon>
        <taxon>Oryzinae</taxon>
        <taxon>Oryza</taxon>
        <taxon>Oryza sativa</taxon>
    </lineage>
</organism>
<dbReference type="Proteomes" id="UP000007752">
    <property type="component" value="Chromosome 5"/>
</dbReference>
<sequence>MTTSPSLYPKRVLLLVPVSASYLSVASSPLLLVPVSASYLSRRARYRDAPLFLTPRCVLLAGVGLGVFTGADDFV</sequence>
<keyword evidence="1" id="KW-0812">Transmembrane</keyword>
<feature type="transmembrane region" description="Helical" evidence="1">
    <location>
        <begin position="20"/>
        <end position="40"/>
    </location>
</feature>
<dbReference type="EMBL" id="CM000142">
    <property type="protein sequence ID" value="EEE63043.1"/>
    <property type="molecule type" value="Genomic_DNA"/>
</dbReference>
<reference evidence="2" key="1">
    <citation type="journal article" date="2005" name="PLoS Biol.">
        <title>The genomes of Oryza sativa: a history of duplications.</title>
        <authorList>
            <person name="Yu J."/>
            <person name="Wang J."/>
            <person name="Lin W."/>
            <person name="Li S."/>
            <person name="Li H."/>
            <person name="Zhou J."/>
            <person name="Ni P."/>
            <person name="Dong W."/>
            <person name="Hu S."/>
            <person name="Zeng C."/>
            <person name="Zhang J."/>
            <person name="Zhang Y."/>
            <person name="Li R."/>
            <person name="Xu Z."/>
            <person name="Li S."/>
            <person name="Li X."/>
            <person name="Zheng H."/>
            <person name="Cong L."/>
            <person name="Lin L."/>
            <person name="Yin J."/>
            <person name="Geng J."/>
            <person name="Li G."/>
            <person name="Shi J."/>
            <person name="Liu J."/>
            <person name="Lv H."/>
            <person name="Li J."/>
            <person name="Wang J."/>
            <person name="Deng Y."/>
            <person name="Ran L."/>
            <person name="Shi X."/>
            <person name="Wang X."/>
            <person name="Wu Q."/>
            <person name="Li C."/>
            <person name="Ren X."/>
            <person name="Wang J."/>
            <person name="Wang X."/>
            <person name="Li D."/>
            <person name="Liu D."/>
            <person name="Zhang X."/>
            <person name="Ji Z."/>
            <person name="Zhao W."/>
            <person name="Sun Y."/>
            <person name="Zhang Z."/>
            <person name="Bao J."/>
            <person name="Han Y."/>
            <person name="Dong L."/>
            <person name="Ji J."/>
            <person name="Chen P."/>
            <person name="Wu S."/>
            <person name="Liu J."/>
            <person name="Xiao Y."/>
            <person name="Bu D."/>
            <person name="Tan J."/>
            <person name="Yang L."/>
            <person name="Ye C."/>
            <person name="Zhang J."/>
            <person name="Xu J."/>
            <person name="Zhou Y."/>
            <person name="Yu Y."/>
            <person name="Zhang B."/>
            <person name="Zhuang S."/>
            <person name="Wei H."/>
            <person name="Liu B."/>
            <person name="Lei M."/>
            <person name="Yu H."/>
            <person name="Li Y."/>
            <person name="Xu H."/>
            <person name="Wei S."/>
            <person name="He X."/>
            <person name="Fang L."/>
            <person name="Zhang Z."/>
            <person name="Zhang Y."/>
            <person name="Huang X."/>
            <person name="Su Z."/>
            <person name="Tong W."/>
            <person name="Li J."/>
            <person name="Tong Z."/>
            <person name="Li S."/>
            <person name="Ye J."/>
            <person name="Wang L."/>
            <person name="Fang L."/>
            <person name="Lei T."/>
            <person name="Chen C."/>
            <person name="Chen H."/>
            <person name="Xu Z."/>
            <person name="Li H."/>
            <person name="Huang H."/>
            <person name="Zhang F."/>
            <person name="Xu H."/>
            <person name="Li N."/>
            <person name="Zhao C."/>
            <person name="Li S."/>
            <person name="Dong L."/>
            <person name="Huang Y."/>
            <person name="Li L."/>
            <person name="Xi Y."/>
            <person name="Qi Q."/>
            <person name="Li W."/>
            <person name="Zhang B."/>
            <person name="Hu W."/>
            <person name="Zhang Y."/>
            <person name="Tian X."/>
            <person name="Jiao Y."/>
            <person name="Liang X."/>
            <person name="Jin J."/>
            <person name="Gao L."/>
            <person name="Zheng W."/>
            <person name="Hao B."/>
            <person name="Liu S."/>
            <person name="Wang W."/>
            <person name="Yuan L."/>
            <person name="Cao M."/>
            <person name="McDermott J."/>
            <person name="Samudrala R."/>
            <person name="Wang J."/>
            <person name="Wong G.K."/>
            <person name="Yang H."/>
        </authorList>
    </citation>
    <scope>NUCLEOTIDE SEQUENCE [LARGE SCALE GENOMIC DNA]</scope>
</reference>
<dbReference type="AlphaFoldDB" id="A0A8J8XVX6"/>
<name>A0A8J8XVX6_ORYSJ</name>
<evidence type="ECO:0000256" key="1">
    <source>
        <dbReference type="SAM" id="Phobius"/>
    </source>
</evidence>
<feature type="transmembrane region" description="Helical" evidence="1">
    <location>
        <begin position="52"/>
        <end position="71"/>
    </location>
</feature>
<evidence type="ECO:0000313" key="2">
    <source>
        <dbReference type="EMBL" id="EEE63043.1"/>
    </source>
</evidence>
<protein>
    <submittedName>
        <fullName evidence="2">Uncharacterized protein</fullName>
    </submittedName>
</protein>
<proteinExistence type="predicted"/>